<organism evidence="2 3">
    <name type="scientific">Clytia hemisphaerica</name>
    <dbReference type="NCBI Taxonomy" id="252671"/>
    <lineage>
        <taxon>Eukaryota</taxon>
        <taxon>Metazoa</taxon>
        <taxon>Cnidaria</taxon>
        <taxon>Hydrozoa</taxon>
        <taxon>Hydroidolina</taxon>
        <taxon>Leptothecata</taxon>
        <taxon>Obeliida</taxon>
        <taxon>Clytiidae</taxon>
        <taxon>Clytia</taxon>
    </lineage>
</organism>
<dbReference type="OrthoDB" id="543966at2759"/>
<reference evidence="2" key="1">
    <citation type="submission" date="2021-01" db="UniProtKB">
        <authorList>
            <consortium name="EnsemblMetazoa"/>
        </authorList>
    </citation>
    <scope>IDENTIFICATION</scope>
</reference>
<name>A0A7M6DQ49_9CNID</name>
<accession>A0A7M6DQ49</accession>
<sequence>MMIKLALITFFVSSSFADKYSVESCREVYTNWNDDGNGGLVYLDRHDVRCKGNEYIKYMKLQRKYVGWFKHEIRYKYICCPTAACINEHHSTQDRYNGGGQGNAFTLKHQSVDCGKNALQQVKLVRTGDNIRYDYTCCKKPNPSLTTSCKPEKRTEPKDAGHGNAAYLDRHTISCHGTDYYLASFRLYELRFVYNRSLYIIRCCKIN</sequence>
<evidence type="ECO:0000256" key="1">
    <source>
        <dbReference type="SAM" id="SignalP"/>
    </source>
</evidence>
<dbReference type="Proteomes" id="UP000594262">
    <property type="component" value="Unplaced"/>
</dbReference>
<protein>
    <submittedName>
        <fullName evidence="2">Uncharacterized protein</fullName>
    </submittedName>
</protein>
<feature type="signal peptide" evidence="1">
    <location>
        <begin position="1"/>
        <end position="17"/>
    </location>
</feature>
<proteinExistence type="predicted"/>
<dbReference type="EnsemblMetazoa" id="CLYHEMT021410.1">
    <property type="protein sequence ID" value="CLYHEMP021410.1"/>
    <property type="gene ID" value="CLYHEMG021410"/>
</dbReference>
<keyword evidence="1" id="KW-0732">Signal</keyword>
<evidence type="ECO:0000313" key="3">
    <source>
        <dbReference type="Proteomes" id="UP000594262"/>
    </source>
</evidence>
<dbReference type="RefSeq" id="XP_066915580.1">
    <property type="nucleotide sequence ID" value="XM_067059479.1"/>
</dbReference>
<dbReference type="AlphaFoldDB" id="A0A7M6DQ49"/>
<feature type="chain" id="PRO_5029590597" evidence="1">
    <location>
        <begin position="18"/>
        <end position="207"/>
    </location>
</feature>
<evidence type="ECO:0000313" key="2">
    <source>
        <dbReference type="EnsemblMetazoa" id="CLYHEMP021410.1"/>
    </source>
</evidence>
<keyword evidence="3" id="KW-1185">Reference proteome</keyword>
<dbReference type="GeneID" id="136802728"/>